<keyword evidence="3" id="KW-1185">Reference proteome</keyword>
<dbReference type="KEGG" id="mgg:MPLG2_1207"/>
<dbReference type="Proteomes" id="UP000238164">
    <property type="component" value="Chromosome 1"/>
</dbReference>
<sequence length="123" mass="14112">MTPWPIDGTACEDQPVPSMDDWPRDARLDPFRDTVWQLSRGGIVQGRLTCRVVPSRRLPWQKSESVWYRLHWVDGRHELPREDHGPGWPVISDLERGRFVLTDLAGTVFEARQVDGPAADEPL</sequence>
<protein>
    <submittedName>
        <fullName evidence="2">Uncharacterized protein</fullName>
    </submittedName>
</protein>
<proteinExistence type="predicted"/>
<dbReference type="AlphaFoldDB" id="A0A2N9JER6"/>
<accession>A0A2N9JER6</accession>
<organism evidence="2 3">
    <name type="scientific">Micropruina glycogenica</name>
    <dbReference type="NCBI Taxonomy" id="75385"/>
    <lineage>
        <taxon>Bacteria</taxon>
        <taxon>Bacillati</taxon>
        <taxon>Actinomycetota</taxon>
        <taxon>Actinomycetes</taxon>
        <taxon>Propionibacteriales</taxon>
        <taxon>Nocardioidaceae</taxon>
        <taxon>Micropruina</taxon>
    </lineage>
</organism>
<evidence type="ECO:0000256" key="1">
    <source>
        <dbReference type="SAM" id="MobiDB-lite"/>
    </source>
</evidence>
<gene>
    <name evidence="2" type="ORF">MPLG2_1207</name>
</gene>
<feature type="region of interest" description="Disordered" evidence="1">
    <location>
        <begin position="1"/>
        <end position="24"/>
    </location>
</feature>
<evidence type="ECO:0000313" key="3">
    <source>
        <dbReference type="Proteomes" id="UP000238164"/>
    </source>
</evidence>
<evidence type="ECO:0000313" key="2">
    <source>
        <dbReference type="EMBL" id="SPD86243.1"/>
    </source>
</evidence>
<name>A0A2N9JER6_9ACTN</name>
<reference evidence="2 3" key="1">
    <citation type="submission" date="2018-02" db="EMBL/GenBank/DDBJ databases">
        <authorList>
            <person name="Cohen D.B."/>
            <person name="Kent A.D."/>
        </authorList>
    </citation>
    <scope>NUCLEOTIDE SEQUENCE [LARGE SCALE GENOMIC DNA]</scope>
    <source>
        <strain evidence="2">1</strain>
    </source>
</reference>
<dbReference type="EMBL" id="LT985188">
    <property type="protein sequence ID" value="SPD86243.1"/>
    <property type="molecule type" value="Genomic_DNA"/>
</dbReference>